<protein>
    <submittedName>
        <fullName evidence="1">DUF2267 domain-containing protein</fullName>
    </submittedName>
</protein>
<proteinExistence type="predicted"/>
<accession>A0ABT8KWB0</accession>
<dbReference type="InterPro" id="IPR038282">
    <property type="entry name" value="DUF2267_sf"/>
</dbReference>
<reference evidence="1" key="1">
    <citation type="submission" date="2023-06" db="EMBL/GenBank/DDBJ databases">
        <title>Genomic of Parafulvivirga corallium.</title>
        <authorList>
            <person name="Wang G."/>
        </authorList>
    </citation>
    <scope>NUCLEOTIDE SEQUENCE</scope>
    <source>
        <strain evidence="1">BMA10</strain>
    </source>
</reference>
<name>A0ABT8KWB0_9BACT</name>
<dbReference type="Proteomes" id="UP001172082">
    <property type="component" value="Unassembled WGS sequence"/>
</dbReference>
<dbReference type="Gene3D" id="1.10.490.110">
    <property type="entry name" value="Uncharacterized conserved protein DUF2267"/>
    <property type="match status" value="1"/>
</dbReference>
<gene>
    <name evidence="1" type="ORF">QQ008_26745</name>
</gene>
<dbReference type="RefSeq" id="WP_346755040.1">
    <property type="nucleotide sequence ID" value="NZ_JAUJEA010000014.1"/>
</dbReference>
<evidence type="ECO:0000313" key="2">
    <source>
        <dbReference type="Proteomes" id="UP001172082"/>
    </source>
</evidence>
<organism evidence="1 2">
    <name type="scientific">Splendidivirga corallicola</name>
    <dbReference type="NCBI Taxonomy" id="3051826"/>
    <lineage>
        <taxon>Bacteria</taxon>
        <taxon>Pseudomonadati</taxon>
        <taxon>Bacteroidota</taxon>
        <taxon>Cytophagia</taxon>
        <taxon>Cytophagales</taxon>
        <taxon>Splendidivirgaceae</taxon>
        <taxon>Splendidivirga</taxon>
    </lineage>
</organism>
<keyword evidence="2" id="KW-1185">Reference proteome</keyword>
<dbReference type="InterPro" id="IPR018727">
    <property type="entry name" value="DUF2267"/>
</dbReference>
<dbReference type="EMBL" id="JAUJEA010000014">
    <property type="protein sequence ID" value="MDN5205016.1"/>
    <property type="molecule type" value="Genomic_DNA"/>
</dbReference>
<evidence type="ECO:0000313" key="1">
    <source>
        <dbReference type="EMBL" id="MDN5205016.1"/>
    </source>
</evidence>
<sequence>MTLNFKKYAEKAERMVEELAIQLGIPDRRDTAGRILRSVLHALRNRISLEESFQLMAQLPMALKSVYVEGWRPSKQQKTVRTIPGFIKEVMKEDGKPGRHDFSTLKDGENAIRAVFKVLENHVSEGEINHIRNAMPEELKDLW</sequence>
<dbReference type="Pfam" id="PF10025">
    <property type="entry name" value="DUF2267"/>
    <property type="match status" value="1"/>
</dbReference>
<comment type="caution">
    <text evidence="1">The sequence shown here is derived from an EMBL/GenBank/DDBJ whole genome shotgun (WGS) entry which is preliminary data.</text>
</comment>